<dbReference type="RefSeq" id="WP_377914404.1">
    <property type="nucleotide sequence ID" value="NZ_JBHRZT010000039.1"/>
</dbReference>
<reference evidence="2" key="1">
    <citation type="journal article" date="2019" name="Int. J. Syst. Evol. Microbiol.">
        <title>The Global Catalogue of Microorganisms (GCM) 10K type strain sequencing project: providing services to taxonomists for standard genome sequencing and annotation.</title>
        <authorList>
            <consortium name="The Broad Institute Genomics Platform"/>
            <consortium name="The Broad Institute Genome Sequencing Center for Infectious Disease"/>
            <person name="Wu L."/>
            <person name="Ma J."/>
        </authorList>
    </citation>
    <scope>NUCLEOTIDE SEQUENCE [LARGE SCALE GENOMIC DNA]</scope>
    <source>
        <strain evidence="2">CCUG 61889</strain>
    </source>
</reference>
<protein>
    <submittedName>
        <fullName evidence="1">DUF2777 family protein</fullName>
    </submittedName>
</protein>
<comment type="caution">
    <text evidence="1">The sequence shown here is derived from an EMBL/GenBank/DDBJ whole genome shotgun (WGS) entry which is preliminary data.</text>
</comment>
<dbReference type="EMBL" id="JBHRZT010000039">
    <property type="protein sequence ID" value="MFC3883681.1"/>
    <property type="molecule type" value="Genomic_DNA"/>
</dbReference>
<keyword evidence="2" id="KW-1185">Reference proteome</keyword>
<proteinExistence type="predicted"/>
<dbReference type="Pfam" id="PF10949">
    <property type="entry name" value="DUF2777"/>
    <property type="match status" value="1"/>
</dbReference>
<dbReference type="InterPro" id="IPR024488">
    <property type="entry name" value="DUF2777"/>
</dbReference>
<evidence type="ECO:0000313" key="2">
    <source>
        <dbReference type="Proteomes" id="UP001595752"/>
    </source>
</evidence>
<evidence type="ECO:0000313" key="1">
    <source>
        <dbReference type="EMBL" id="MFC3883681.1"/>
    </source>
</evidence>
<name>A0ABV8B378_9BACI</name>
<dbReference type="Proteomes" id="UP001595752">
    <property type="component" value="Unassembled WGS sequence"/>
</dbReference>
<gene>
    <name evidence="1" type="ORF">ACFOU2_09310</name>
</gene>
<organism evidence="1 2">
    <name type="scientific">Bacillus songklensis</name>
    <dbReference type="NCBI Taxonomy" id="1069116"/>
    <lineage>
        <taxon>Bacteria</taxon>
        <taxon>Bacillati</taxon>
        <taxon>Bacillota</taxon>
        <taxon>Bacilli</taxon>
        <taxon>Bacillales</taxon>
        <taxon>Bacillaceae</taxon>
        <taxon>Bacillus</taxon>
    </lineage>
</organism>
<accession>A0ABV8B378</accession>
<sequence>MSYQSRLHFLKEQPRAFVCGTIDRIDTQWVFFDDENDEAFMLDEIADDSLEVYLSHRWHKAMWAGDNILQINGQIHMLKEGDYIRVRKTLQHAYEMLLEEFTFEALARFTQHLNNLNFSLYDCIYCFNSLCFQENASSKNGVNFLIFDNEEHICSIHHFFERNLQTMDRFEYTLNNGKRLMTMSLK</sequence>